<evidence type="ECO:0000259" key="4">
    <source>
        <dbReference type="PROSITE" id="PS50956"/>
    </source>
</evidence>
<name>A0ABZ2YS96_9BACT</name>
<dbReference type="Proteomes" id="UP001485459">
    <property type="component" value="Chromosome"/>
</dbReference>
<accession>A0ABZ2YS96</accession>
<keyword evidence="1" id="KW-0805">Transcription regulation</keyword>
<dbReference type="PANTHER" id="PTHR30154">
    <property type="entry name" value="LEUCINE-RESPONSIVE REGULATORY PROTEIN"/>
    <property type="match status" value="1"/>
</dbReference>
<keyword evidence="3" id="KW-0804">Transcription</keyword>
<dbReference type="InterPro" id="IPR011008">
    <property type="entry name" value="Dimeric_a/b-barrel"/>
</dbReference>
<gene>
    <name evidence="5" type="ORF">WJU16_04865</name>
</gene>
<dbReference type="InterPro" id="IPR036388">
    <property type="entry name" value="WH-like_DNA-bd_sf"/>
</dbReference>
<evidence type="ECO:0000256" key="2">
    <source>
        <dbReference type="ARBA" id="ARBA00023125"/>
    </source>
</evidence>
<dbReference type="InterPro" id="IPR019888">
    <property type="entry name" value="Tscrpt_reg_AsnC-like"/>
</dbReference>
<dbReference type="SUPFAM" id="SSF46785">
    <property type="entry name" value="Winged helix' DNA-binding domain"/>
    <property type="match status" value="1"/>
</dbReference>
<dbReference type="SMART" id="SM00344">
    <property type="entry name" value="HTH_ASNC"/>
    <property type="match status" value="1"/>
</dbReference>
<evidence type="ECO:0000313" key="5">
    <source>
        <dbReference type="EMBL" id="WZN42363.1"/>
    </source>
</evidence>
<dbReference type="InterPro" id="IPR011991">
    <property type="entry name" value="ArsR-like_HTH"/>
</dbReference>
<dbReference type="InterPro" id="IPR019887">
    <property type="entry name" value="Tscrpt_reg_AsnC/Lrp_C"/>
</dbReference>
<evidence type="ECO:0000256" key="1">
    <source>
        <dbReference type="ARBA" id="ARBA00023015"/>
    </source>
</evidence>
<organism evidence="5 6">
    <name type="scientific">Chitinophaga pollutisoli</name>
    <dbReference type="NCBI Taxonomy" id="3133966"/>
    <lineage>
        <taxon>Bacteria</taxon>
        <taxon>Pseudomonadati</taxon>
        <taxon>Bacteroidota</taxon>
        <taxon>Chitinophagia</taxon>
        <taxon>Chitinophagales</taxon>
        <taxon>Chitinophagaceae</taxon>
        <taxon>Chitinophaga</taxon>
    </lineage>
</organism>
<keyword evidence="6" id="KW-1185">Reference proteome</keyword>
<dbReference type="PRINTS" id="PR00033">
    <property type="entry name" value="HTHASNC"/>
</dbReference>
<dbReference type="PANTHER" id="PTHR30154:SF34">
    <property type="entry name" value="TRANSCRIPTIONAL REGULATOR AZLB"/>
    <property type="match status" value="1"/>
</dbReference>
<dbReference type="RefSeq" id="WP_341837197.1">
    <property type="nucleotide sequence ID" value="NZ_CP149822.1"/>
</dbReference>
<evidence type="ECO:0000256" key="3">
    <source>
        <dbReference type="ARBA" id="ARBA00023163"/>
    </source>
</evidence>
<dbReference type="InterPro" id="IPR036390">
    <property type="entry name" value="WH_DNA-bd_sf"/>
</dbReference>
<dbReference type="Gene3D" id="1.10.10.10">
    <property type="entry name" value="Winged helix-like DNA-binding domain superfamily/Winged helix DNA-binding domain"/>
    <property type="match status" value="1"/>
</dbReference>
<feature type="domain" description="HTH asnC-type" evidence="4">
    <location>
        <begin position="3"/>
        <end position="64"/>
    </location>
</feature>
<protein>
    <submittedName>
        <fullName evidence="5">Lrp/AsnC family transcriptional regulator</fullName>
    </submittedName>
</protein>
<dbReference type="Pfam" id="PF01037">
    <property type="entry name" value="AsnC_trans_reg"/>
    <property type="match status" value="1"/>
</dbReference>
<evidence type="ECO:0000313" key="6">
    <source>
        <dbReference type="Proteomes" id="UP001485459"/>
    </source>
</evidence>
<dbReference type="Pfam" id="PF13412">
    <property type="entry name" value="HTH_24"/>
    <property type="match status" value="1"/>
</dbReference>
<dbReference type="SUPFAM" id="SSF54909">
    <property type="entry name" value="Dimeric alpha+beta barrel"/>
    <property type="match status" value="1"/>
</dbReference>
<proteinExistence type="predicted"/>
<sequence length="152" mass="17614">MTLDETDKKILRILQQNAKLSHKQIGDAVNRSATPVYERIRKMEEAGVVKGYVALVDHKKVGRSLVVFTAVHLDRHEHDVIKDFEKEIVHAEEVMECYHMTGTDDYLLKVAVRDMDEYQQFIVEKLSRLRNIGTVRSSFVMTEIKHETAFNV</sequence>
<dbReference type="EMBL" id="CP149822">
    <property type="protein sequence ID" value="WZN42363.1"/>
    <property type="molecule type" value="Genomic_DNA"/>
</dbReference>
<dbReference type="CDD" id="cd00090">
    <property type="entry name" value="HTH_ARSR"/>
    <property type="match status" value="1"/>
</dbReference>
<dbReference type="InterPro" id="IPR000485">
    <property type="entry name" value="AsnC-type_HTH_dom"/>
</dbReference>
<dbReference type="Gene3D" id="3.30.70.920">
    <property type="match status" value="1"/>
</dbReference>
<reference evidence="6" key="1">
    <citation type="submission" date="2024-03" db="EMBL/GenBank/DDBJ databases">
        <title>Chitinophaga horti sp. nov., isolated from garden soil.</title>
        <authorList>
            <person name="Lee D.S."/>
            <person name="Han D.M."/>
            <person name="Baek J.H."/>
            <person name="Choi D.G."/>
            <person name="Jeon J.H."/>
            <person name="Jeon C.O."/>
        </authorList>
    </citation>
    <scope>NUCLEOTIDE SEQUENCE [LARGE SCALE GENOMIC DNA]</scope>
    <source>
        <strain evidence="6">GPA1</strain>
    </source>
</reference>
<dbReference type="PROSITE" id="PS50956">
    <property type="entry name" value="HTH_ASNC_2"/>
    <property type="match status" value="1"/>
</dbReference>
<keyword evidence="2" id="KW-0238">DNA-binding</keyword>